<dbReference type="STRING" id="1177755.A7A08_01284"/>
<protein>
    <recommendedName>
        <fullName evidence="2">YcxB-like C-terminal domain-containing protein</fullName>
    </recommendedName>
</protein>
<keyword evidence="1" id="KW-1133">Transmembrane helix</keyword>
<reference evidence="3 4" key="1">
    <citation type="submission" date="2016-07" db="EMBL/GenBank/DDBJ databases">
        <title>Draft genome sequence of Methyloligella halotolerans C2T (VKM B-2706T=CCUG 61687T=DSM 25045T), a halotolerant polyhydroxybutyrate accumulating methylotroph.</title>
        <authorList>
            <person name="Vasilenko O.V."/>
            <person name="Doronina N.V."/>
            <person name="Poroshina M.N."/>
            <person name="Tarlachkov S.V."/>
            <person name="Trotsenko Y.A."/>
        </authorList>
    </citation>
    <scope>NUCLEOTIDE SEQUENCE [LARGE SCALE GENOMIC DNA]</scope>
    <source>
        <strain evidence="3 4">VKM B-2706</strain>
    </source>
</reference>
<name>A0A1E2S0Y1_9HYPH</name>
<feature type="transmembrane region" description="Helical" evidence="1">
    <location>
        <begin position="69"/>
        <end position="90"/>
    </location>
</feature>
<keyword evidence="1" id="KW-0472">Membrane</keyword>
<dbReference type="AlphaFoldDB" id="A0A1E2S0Y1"/>
<keyword evidence="1" id="KW-0812">Transmembrane</keyword>
<dbReference type="InterPro" id="IPR025588">
    <property type="entry name" value="YcxB-like_C"/>
</dbReference>
<dbReference type="Proteomes" id="UP000095087">
    <property type="component" value="Unassembled WGS sequence"/>
</dbReference>
<sequence length="191" mass="21220">MTDTLQTEQAENAVRFQYTEDDMVAAHAAWWSGSASWQTFLKFGVIIGLLYIGLVYVANWGNPTTPPQIAGALLVAIVVTLAGFAIGYVITPRRARKMYRQHKALGGEHQIEWDDDAIRMKSGIGSSELPWTIFHCWLDGPGSLLLYQANNLFHAIPKRGLSDAQFRDIIRCLRAAGVPEKPRFGFLRSGA</sequence>
<evidence type="ECO:0000313" key="3">
    <source>
        <dbReference type="EMBL" id="ODA68114.1"/>
    </source>
</evidence>
<proteinExistence type="predicted"/>
<dbReference type="EMBL" id="MASI01000002">
    <property type="protein sequence ID" value="ODA68114.1"/>
    <property type="molecule type" value="Genomic_DNA"/>
</dbReference>
<dbReference type="Pfam" id="PF14317">
    <property type="entry name" value="YcxB"/>
    <property type="match status" value="1"/>
</dbReference>
<feature type="transmembrane region" description="Helical" evidence="1">
    <location>
        <begin position="40"/>
        <end position="57"/>
    </location>
</feature>
<comment type="caution">
    <text evidence="3">The sequence shown here is derived from an EMBL/GenBank/DDBJ whole genome shotgun (WGS) entry which is preliminary data.</text>
</comment>
<organism evidence="3 4">
    <name type="scientific">Methyloligella halotolerans</name>
    <dbReference type="NCBI Taxonomy" id="1177755"/>
    <lineage>
        <taxon>Bacteria</taxon>
        <taxon>Pseudomonadati</taxon>
        <taxon>Pseudomonadota</taxon>
        <taxon>Alphaproteobacteria</taxon>
        <taxon>Hyphomicrobiales</taxon>
        <taxon>Hyphomicrobiaceae</taxon>
        <taxon>Methyloligella</taxon>
    </lineage>
</organism>
<evidence type="ECO:0000313" key="4">
    <source>
        <dbReference type="Proteomes" id="UP000095087"/>
    </source>
</evidence>
<evidence type="ECO:0000259" key="2">
    <source>
        <dbReference type="Pfam" id="PF14317"/>
    </source>
</evidence>
<evidence type="ECO:0000256" key="1">
    <source>
        <dbReference type="SAM" id="Phobius"/>
    </source>
</evidence>
<keyword evidence="4" id="KW-1185">Reference proteome</keyword>
<dbReference type="RefSeq" id="WP_069094603.1">
    <property type="nucleotide sequence ID" value="NZ_MASI01000002.1"/>
</dbReference>
<feature type="domain" description="YcxB-like C-terminal" evidence="2">
    <location>
        <begin position="113"/>
        <end position="170"/>
    </location>
</feature>
<dbReference type="OrthoDB" id="192188at2"/>
<gene>
    <name evidence="3" type="ORF">A7A08_01284</name>
</gene>
<accession>A0A1E2S0Y1</accession>